<dbReference type="GO" id="GO:0005886">
    <property type="term" value="C:plasma membrane"/>
    <property type="evidence" value="ECO:0007669"/>
    <property type="project" value="TreeGrafter"/>
</dbReference>
<evidence type="ECO:0000256" key="6">
    <source>
        <dbReference type="SAM" id="Phobius"/>
    </source>
</evidence>
<evidence type="ECO:0000256" key="3">
    <source>
        <dbReference type="ARBA" id="ARBA00022989"/>
    </source>
</evidence>
<evidence type="ECO:0000259" key="7">
    <source>
        <dbReference type="PROSITE" id="PS50261"/>
    </source>
</evidence>
<dbReference type="InterPro" id="IPR017981">
    <property type="entry name" value="GPCR_2-like_7TM"/>
</dbReference>
<proteinExistence type="predicted"/>
<accession>A0A8S0Z2K9</accession>
<feature type="transmembrane region" description="Helical" evidence="6">
    <location>
        <begin position="246"/>
        <end position="268"/>
    </location>
</feature>
<dbReference type="CDD" id="cd15039">
    <property type="entry name" value="7tmB3_Methuselah-like"/>
    <property type="match status" value="1"/>
</dbReference>
<protein>
    <recommendedName>
        <fullName evidence="7">G-protein coupled receptors family 2 profile 2 domain-containing protein</fullName>
    </recommendedName>
</protein>
<gene>
    <name evidence="8" type="ORF">APLA_LOCUS2856</name>
</gene>
<dbReference type="InterPro" id="IPR051384">
    <property type="entry name" value="Mth_GPCR"/>
</dbReference>
<dbReference type="PANTHER" id="PTHR47154:SF2">
    <property type="entry name" value="G-PROTEIN COUPLED RECEPTOR MTH-RELATED"/>
    <property type="match status" value="1"/>
</dbReference>
<evidence type="ECO:0000313" key="9">
    <source>
        <dbReference type="Proteomes" id="UP000494256"/>
    </source>
</evidence>
<keyword evidence="2 6" id="KW-0812">Transmembrane</keyword>
<evidence type="ECO:0000256" key="4">
    <source>
        <dbReference type="ARBA" id="ARBA00023136"/>
    </source>
</evidence>
<dbReference type="Proteomes" id="UP000494256">
    <property type="component" value="Unassembled WGS sequence"/>
</dbReference>
<evidence type="ECO:0000256" key="2">
    <source>
        <dbReference type="ARBA" id="ARBA00022692"/>
    </source>
</evidence>
<feature type="transmembrane region" description="Helical" evidence="6">
    <location>
        <begin position="117"/>
        <end position="139"/>
    </location>
</feature>
<feature type="transmembrane region" description="Helical" evidence="6">
    <location>
        <begin position="289"/>
        <end position="310"/>
    </location>
</feature>
<keyword evidence="3 6" id="KW-1133">Transmembrane helix</keyword>
<sequence length="417" mass="47939">MTCSKANNEYRILLSGLTDDFHLKTDGKLYVKESVDEPSQEYNADKYCLDNFVGDSDENANTSVKLNALICYSPNVESNHYGVSASCMLISCFFIILTVAVYVFLPRLRTLNGMVMITYLLNLFVAFLFMATMQILLLIDKISYVDCICMTFIIYFSILAAFFWLNVMCYDLWSKLRSSQNMAHGFATSARLRFLSYSCYAFGLPTVLTILLAALEFSNLPVHIKLLPHLRRQGCFLSGTSKLLYLYTPILLACMANLIFFILTAKLLAHLKKQTQGVRKNKDSQRFALYIKLFIVTGINWVLEVISSLYPEANYFWQFTDAYNVLVGFIIFIIFVCKKKTLISLRRRYQMLTGKKMSRTETTNTRTSSCIFSHQSKDDSQIKSNVSMDPKTEQKRKKSLLFEDVRQSLNTYVNTRK</sequence>
<dbReference type="GO" id="GO:0008528">
    <property type="term" value="F:G protein-coupled peptide receptor activity"/>
    <property type="evidence" value="ECO:0007669"/>
    <property type="project" value="TreeGrafter"/>
</dbReference>
<evidence type="ECO:0000256" key="5">
    <source>
        <dbReference type="SAM" id="MobiDB-lite"/>
    </source>
</evidence>
<feature type="transmembrane region" description="Helical" evidence="6">
    <location>
        <begin position="83"/>
        <end position="105"/>
    </location>
</feature>
<reference evidence="8 9" key="1">
    <citation type="submission" date="2020-04" db="EMBL/GenBank/DDBJ databases">
        <authorList>
            <person name="Wallbank WR R."/>
            <person name="Pardo Diaz C."/>
            <person name="Kozak K."/>
            <person name="Martin S."/>
            <person name="Jiggins C."/>
            <person name="Moest M."/>
            <person name="Warren A I."/>
            <person name="Byers J.R.P. K."/>
            <person name="Montejo-Kovacevich G."/>
            <person name="Yen C E."/>
        </authorList>
    </citation>
    <scope>NUCLEOTIDE SEQUENCE [LARGE SCALE GENOMIC DNA]</scope>
</reference>
<dbReference type="AlphaFoldDB" id="A0A8S0Z2K9"/>
<feature type="domain" description="G-protein coupled receptors family 2 profile 2" evidence="7">
    <location>
        <begin position="80"/>
        <end position="339"/>
    </location>
</feature>
<dbReference type="Gene3D" id="1.20.1070.10">
    <property type="entry name" value="Rhodopsin 7-helix transmembrane proteins"/>
    <property type="match status" value="1"/>
</dbReference>
<comment type="caution">
    <text evidence="8">The sequence shown here is derived from an EMBL/GenBank/DDBJ whole genome shotgun (WGS) entry which is preliminary data.</text>
</comment>
<dbReference type="OrthoDB" id="8951118at2759"/>
<dbReference type="GO" id="GO:0007166">
    <property type="term" value="P:cell surface receptor signaling pathway"/>
    <property type="evidence" value="ECO:0007669"/>
    <property type="project" value="InterPro"/>
</dbReference>
<name>A0A8S0Z2K9_ARCPL</name>
<dbReference type="PANTHER" id="PTHR47154">
    <property type="entry name" value="G-PROTEIN COUPLED RECEPTOR MTH-RELATED"/>
    <property type="match status" value="1"/>
</dbReference>
<dbReference type="EMBL" id="CADEBD010000276">
    <property type="protein sequence ID" value="CAB3227194.1"/>
    <property type="molecule type" value="Genomic_DNA"/>
</dbReference>
<feature type="region of interest" description="Disordered" evidence="5">
    <location>
        <begin position="374"/>
        <end position="397"/>
    </location>
</feature>
<evidence type="ECO:0000256" key="1">
    <source>
        <dbReference type="ARBA" id="ARBA00004141"/>
    </source>
</evidence>
<comment type="subcellular location">
    <subcellularLocation>
        <location evidence="1">Membrane</location>
        <topology evidence="1">Multi-pass membrane protein</topology>
    </subcellularLocation>
</comment>
<feature type="transmembrane region" description="Helical" evidence="6">
    <location>
        <begin position="316"/>
        <end position="337"/>
    </location>
</feature>
<feature type="transmembrane region" description="Helical" evidence="6">
    <location>
        <begin position="194"/>
        <end position="215"/>
    </location>
</feature>
<dbReference type="PROSITE" id="PS50261">
    <property type="entry name" value="G_PROTEIN_RECEP_F2_4"/>
    <property type="match status" value="1"/>
</dbReference>
<feature type="transmembrane region" description="Helical" evidence="6">
    <location>
        <begin position="151"/>
        <end position="173"/>
    </location>
</feature>
<organism evidence="8 9">
    <name type="scientific">Arctia plantaginis</name>
    <name type="common">Wood tiger moth</name>
    <name type="synonym">Phalaena plantaginis</name>
    <dbReference type="NCBI Taxonomy" id="874455"/>
    <lineage>
        <taxon>Eukaryota</taxon>
        <taxon>Metazoa</taxon>
        <taxon>Ecdysozoa</taxon>
        <taxon>Arthropoda</taxon>
        <taxon>Hexapoda</taxon>
        <taxon>Insecta</taxon>
        <taxon>Pterygota</taxon>
        <taxon>Neoptera</taxon>
        <taxon>Endopterygota</taxon>
        <taxon>Lepidoptera</taxon>
        <taxon>Glossata</taxon>
        <taxon>Ditrysia</taxon>
        <taxon>Noctuoidea</taxon>
        <taxon>Erebidae</taxon>
        <taxon>Arctiinae</taxon>
        <taxon>Arctia</taxon>
    </lineage>
</organism>
<evidence type="ECO:0000313" key="8">
    <source>
        <dbReference type="EMBL" id="CAB3227194.1"/>
    </source>
</evidence>
<keyword evidence="4 6" id="KW-0472">Membrane</keyword>